<evidence type="ECO:0000256" key="8">
    <source>
        <dbReference type="ARBA" id="ARBA00081322"/>
    </source>
</evidence>
<keyword evidence="3" id="KW-0560">Oxidoreductase</keyword>
<dbReference type="STRING" id="984487.A0A1E4SIQ1"/>
<dbReference type="PIRSF" id="PIRSF000097">
    <property type="entry name" value="AKR"/>
    <property type="match status" value="1"/>
</dbReference>
<keyword evidence="14" id="KW-1185">Reference proteome</keyword>
<dbReference type="EMBL" id="KV453912">
    <property type="protein sequence ID" value="ODV79385.1"/>
    <property type="molecule type" value="Genomic_DNA"/>
</dbReference>
<accession>A0A1E4SIQ1</accession>
<dbReference type="EC" id="1.1.1.358" evidence="6"/>
<comment type="catalytic activity">
    <reaction evidence="4">
        <text>(R)-pantolactone + NADP(+) = 2-dehydropantolactone + NADPH + H(+)</text>
        <dbReference type="Rhea" id="RHEA:18981"/>
        <dbReference type="ChEBI" id="CHEBI:15378"/>
        <dbReference type="ChEBI" id="CHEBI:16719"/>
        <dbReference type="ChEBI" id="CHEBI:18395"/>
        <dbReference type="ChEBI" id="CHEBI:57783"/>
        <dbReference type="ChEBI" id="CHEBI:58349"/>
        <dbReference type="EC" id="1.1.1.358"/>
    </reaction>
</comment>
<dbReference type="Proteomes" id="UP000094285">
    <property type="component" value="Unassembled WGS sequence"/>
</dbReference>
<dbReference type="GO" id="GO:0042180">
    <property type="term" value="P:ketone metabolic process"/>
    <property type="evidence" value="ECO:0007669"/>
    <property type="project" value="UniProtKB-ARBA"/>
</dbReference>
<dbReference type="SUPFAM" id="SSF51430">
    <property type="entry name" value="NAD(P)-linked oxidoreductase"/>
    <property type="match status" value="1"/>
</dbReference>
<keyword evidence="2" id="KW-0521">NADP</keyword>
<dbReference type="GO" id="GO:0047011">
    <property type="term" value="F:2-dehydropantolactone reductase (A-specific) activity"/>
    <property type="evidence" value="ECO:0007669"/>
    <property type="project" value="UniProtKB-ARBA"/>
</dbReference>
<reference evidence="14" key="1">
    <citation type="submission" date="2016-05" db="EMBL/GenBank/DDBJ databases">
        <title>Comparative genomics of biotechnologically important yeasts.</title>
        <authorList>
            <consortium name="DOE Joint Genome Institute"/>
            <person name="Riley R."/>
            <person name="Haridas S."/>
            <person name="Wolfe K.H."/>
            <person name="Lopes M.R."/>
            <person name="Hittinger C.T."/>
            <person name="Goker M."/>
            <person name="Salamov A."/>
            <person name="Wisecaver J."/>
            <person name="Long T.M."/>
            <person name="Aerts A.L."/>
            <person name="Barry K."/>
            <person name="Choi C."/>
            <person name="Clum A."/>
            <person name="Coughlan A.Y."/>
            <person name="Deshpande S."/>
            <person name="Douglass A.P."/>
            <person name="Hanson S.J."/>
            <person name="Klenk H.-P."/>
            <person name="Labutti K."/>
            <person name="Lapidus A."/>
            <person name="Lindquist E."/>
            <person name="Lipzen A."/>
            <person name="Meier-Kolthoff J.P."/>
            <person name="Ohm R.A."/>
            <person name="Otillar R.P."/>
            <person name="Pangilinan J."/>
            <person name="Peng Y."/>
            <person name="Rokas A."/>
            <person name="Rosa C.A."/>
            <person name="Scheuner C."/>
            <person name="Sibirny A.A."/>
            <person name="Slot J.C."/>
            <person name="Stielow J.B."/>
            <person name="Sun H."/>
            <person name="Kurtzman C.P."/>
            <person name="Blackwell M."/>
            <person name="Grigoriev I.V."/>
            <person name="Jeffries T.W."/>
        </authorList>
    </citation>
    <scope>NUCLEOTIDE SEQUENCE [LARGE SCALE GENOMIC DNA]</scope>
    <source>
        <strain evidence="14">NRRL Y-17324</strain>
    </source>
</reference>
<evidence type="ECO:0000256" key="7">
    <source>
        <dbReference type="ARBA" id="ARBA00079693"/>
    </source>
</evidence>
<organism evidence="13 14">
    <name type="scientific">Suhomyces tanzawaensis NRRL Y-17324</name>
    <dbReference type="NCBI Taxonomy" id="984487"/>
    <lineage>
        <taxon>Eukaryota</taxon>
        <taxon>Fungi</taxon>
        <taxon>Dikarya</taxon>
        <taxon>Ascomycota</taxon>
        <taxon>Saccharomycotina</taxon>
        <taxon>Pichiomycetes</taxon>
        <taxon>Debaryomycetaceae</taxon>
        <taxon>Suhomyces</taxon>
    </lineage>
</organism>
<evidence type="ECO:0000256" key="2">
    <source>
        <dbReference type="ARBA" id="ARBA00022857"/>
    </source>
</evidence>
<dbReference type="FunFam" id="3.20.20.100:FF:000002">
    <property type="entry name" value="2,5-diketo-D-gluconic acid reductase A"/>
    <property type="match status" value="1"/>
</dbReference>
<dbReference type="PANTHER" id="PTHR43827:SF3">
    <property type="entry name" value="NADP-DEPENDENT OXIDOREDUCTASE DOMAIN-CONTAINING PROTEIN"/>
    <property type="match status" value="1"/>
</dbReference>
<evidence type="ECO:0000256" key="4">
    <source>
        <dbReference type="ARBA" id="ARBA00050878"/>
    </source>
</evidence>
<dbReference type="InterPro" id="IPR036812">
    <property type="entry name" value="NAD(P)_OxRdtase_dom_sf"/>
</dbReference>
<gene>
    <name evidence="13" type="ORF">CANTADRAFT_255416</name>
</gene>
<evidence type="ECO:0000256" key="3">
    <source>
        <dbReference type="ARBA" id="ARBA00023002"/>
    </source>
</evidence>
<feature type="binding site" evidence="10">
    <location>
        <position position="110"/>
    </location>
    <ligand>
        <name>substrate</name>
    </ligand>
</feature>
<feature type="domain" description="NADP-dependent oxidoreductase" evidence="12">
    <location>
        <begin position="21"/>
        <end position="271"/>
    </location>
</feature>
<evidence type="ECO:0000259" key="12">
    <source>
        <dbReference type="Pfam" id="PF00248"/>
    </source>
</evidence>
<dbReference type="OrthoDB" id="416253at2759"/>
<evidence type="ECO:0000256" key="1">
    <source>
        <dbReference type="ARBA" id="ARBA00007905"/>
    </source>
</evidence>
<proteinExistence type="inferred from homology"/>
<dbReference type="InterPro" id="IPR020471">
    <property type="entry name" value="AKR"/>
</dbReference>
<feature type="site" description="Lowers pKa of active site Tyr" evidence="11">
    <location>
        <position position="79"/>
    </location>
</feature>
<dbReference type="RefSeq" id="XP_020064507.1">
    <property type="nucleotide sequence ID" value="XM_020207454.1"/>
</dbReference>
<dbReference type="GeneID" id="30981591"/>
<evidence type="ECO:0000256" key="9">
    <source>
        <dbReference type="PIRSR" id="PIRSR000097-1"/>
    </source>
</evidence>
<dbReference type="Gene3D" id="3.20.20.100">
    <property type="entry name" value="NADP-dependent oxidoreductase domain"/>
    <property type="match status" value="1"/>
</dbReference>
<evidence type="ECO:0000256" key="11">
    <source>
        <dbReference type="PIRSR" id="PIRSR000097-3"/>
    </source>
</evidence>
<dbReference type="PANTHER" id="PTHR43827">
    <property type="entry name" value="2,5-DIKETO-D-GLUCONIC ACID REDUCTASE"/>
    <property type="match status" value="1"/>
</dbReference>
<evidence type="ECO:0000313" key="14">
    <source>
        <dbReference type="Proteomes" id="UP000094285"/>
    </source>
</evidence>
<dbReference type="Pfam" id="PF00248">
    <property type="entry name" value="Aldo_ket_red"/>
    <property type="match status" value="1"/>
</dbReference>
<name>A0A1E4SIQ1_9ASCO</name>
<comment type="similarity">
    <text evidence="1">Belongs to the aldo/keto reductase family.</text>
</comment>
<comment type="catalytic activity">
    <reaction evidence="5">
        <text>isatin + NADPH + H(+) = 3-hydroxyindolin-2-one + NADP(+)</text>
        <dbReference type="Rhea" id="RHEA:68608"/>
        <dbReference type="ChEBI" id="CHEBI:15378"/>
        <dbReference type="ChEBI" id="CHEBI:27539"/>
        <dbReference type="ChEBI" id="CHEBI:28536"/>
        <dbReference type="ChEBI" id="CHEBI:57783"/>
        <dbReference type="ChEBI" id="CHEBI:58349"/>
    </reaction>
</comment>
<sequence length="292" mass="32814">MSLIKNADIVTLNNGVQIPQVGFGTWKSEDGKGYEAVKIALANGYTHIDTAAIYKNEEEVGKAIKESGIPREKLFLTTKLWNTDQTRVEEALDESLKKLGTDYVDLYLIHWPTPLDAEGNPLGHSFVQTYKDLQKIYKNTKKIRAIGVSNFTIEDLDTLFADKEVDVVPVVNQIEAHPLLPQQDLFDYLKAKNIYVEAYCPLGSDGAPVAKHPTVVKVAEKLGVSAVHVLISWAIQRGSIVLPKSVREKYIISNRETLHLPQEDFDAINDITVHEKPQRLNNYGPKDFKDKF</sequence>
<dbReference type="InterPro" id="IPR023210">
    <property type="entry name" value="NADP_OxRdtase_dom"/>
</dbReference>
<evidence type="ECO:0000313" key="13">
    <source>
        <dbReference type="EMBL" id="ODV79385.1"/>
    </source>
</evidence>
<feature type="active site" description="Proton donor" evidence="9">
    <location>
        <position position="54"/>
    </location>
</feature>
<dbReference type="AlphaFoldDB" id="A0A1E4SIQ1"/>
<dbReference type="CDD" id="cd19071">
    <property type="entry name" value="AKR_AKR1-5-like"/>
    <property type="match status" value="1"/>
</dbReference>
<evidence type="ECO:0000256" key="10">
    <source>
        <dbReference type="PIRSR" id="PIRSR000097-2"/>
    </source>
</evidence>
<evidence type="ECO:0000256" key="6">
    <source>
        <dbReference type="ARBA" id="ARBA00066965"/>
    </source>
</evidence>
<dbReference type="PRINTS" id="PR00069">
    <property type="entry name" value="ALDKETRDTASE"/>
</dbReference>
<evidence type="ECO:0000256" key="5">
    <source>
        <dbReference type="ARBA" id="ARBA00051098"/>
    </source>
</evidence>
<protein>
    <recommendedName>
        <fullName evidence="7">2-dehydropantolactone reductase</fullName>
        <ecNumber evidence="6">1.1.1.358</ecNumber>
    </recommendedName>
    <alternativeName>
        <fullName evidence="7">2-dehydropantolactone reductase</fullName>
    </alternativeName>
    <alternativeName>
        <fullName evidence="8">Ketopantoyl-lactone reductase</fullName>
    </alternativeName>
</protein>